<dbReference type="AlphaFoldDB" id="A0A9D4U7E0"/>
<name>A0A9D4U7E0_ADICA</name>
<protein>
    <submittedName>
        <fullName evidence="1">Uncharacterized protein</fullName>
    </submittedName>
</protein>
<sequence>MLPISPLKVKEKYSVVPCVNLPVEQSYQMSRDGESLLEEEVWFDCTSDLIEEQFFEDDLQKLEAKGEVCQVDLSMQGVGQPCLDGWAHGGVQYSFRVCV</sequence>
<comment type="caution">
    <text evidence="1">The sequence shown here is derived from an EMBL/GenBank/DDBJ whole genome shotgun (WGS) entry which is preliminary data.</text>
</comment>
<evidence type="ECO:0000313" key="1">
    <source>
        <dbReference type="EMBL" id="KAI5062720.1"/>
    </source>
</evidence>
<dbReference type="Proteomes" id="UP000886520">
    <property type="component" value="Chromosome 22"/>
</dbReference>
<gene>
    <name evidence="1" type="ORF">GOP47_0023259</name>
</gene>
<reference evidence="1" key="1">
    <citation type="submission" date="2021-01" db="EMBL/GenBank/DDBJ databases">
        <title>Adiantum capillus-veneris genome.</title>
        <authorList>
            <person name="Fang Y."/>
            <person name="Liao Q."/>
        </authorList>
    </citation>
    <scope>NUCLEOTIDE SEQUENCE</scope>
    <source>
        <strain evidence="1">H3</strain>
        <tissue evidence="1">Leaf</tissue>
    </source>
</reference>
<dbReference type="EMBL" id="JABFUD020000022">
    <property type="protein sequence ID" value="KAI5062720.1"/>
    <property type="molecule type" value="Genomic_DNA"/>
</dbReference>
<proteinExistence type="predicted"/>
<keyword evidence="2" id="KW-1185">Reference proteome</keyword>
<organism evidence="1 2">
    <name type="scientific">Adiantum capillus-veneris</name>
    <name type="common">Maidenhair fern</name>
    <dbReference type="NCBI Taxonomy" id="13818"/>
    <lineage>
        <taxon>Eukaryota</taxon>
        <taxon>Viridiplantae</taxon>
        <taxon>Streptophyta</taxon>
        <taxon>Embryophyta</taxon>
        <taxon>Tracheophyta</taxon>
        <taxon>Polypodiopsida</taxon>
        <taxon>Polypodiidae</taxon>
        <taxon>Polypodiales</taxon>
        <taxon>Pteridineae</taxon>
        <taxon>Pteridaceae</taxon>
        <taxon>Vittarioideae</taxon>
        <taxon>Adiantum</taxon>
    </lineage>
</organism>
<evidence type="ECO:0000313" key="2">
    <source>
        <dbReference type="Proteomes" id="UP000886520"/>
    </source>
</evidence>
<accession>A0A9D4U7E0</accession>